<reference evidence="5" key="1">
    <citation type="submission" date="2025-08" db="UniProtKB">
        <authorList>
            <consortium name="RefSeq"/>
        </authorList>
    </citation>
    <scope>IDENTIFICATION</scope>
</reference>
<evidence type="ECO:0000313" key="4">
    <source>
        <dbReference type="Proteomes" id="UP000515154"/>
    </source>
</evidence>
<dbReference type="Proteomes" id="UP000515154">
    <property type="component" value="Unplaced"/>
</dbReference>
<feature type="domain" description="14-3-3" evidence="3">
    <location>
        <begin position="58"/>
        <end position="163"/>
    </location>
</feature>
<dbReference type="PANTHER" id="PTHR18860">
    <property type="entry name" value="14-3-3 PROTEIN"/>
    <property type="match status" value="1"/>
</dbReference>
<dbReference type="InterPro" id="IPR023410">
    <property type="entry name" value="14-3-3_domain"/>
</dbReference>
<sequence length="177" mass="19438">MIKVTPIGRGLKILSKYFNRPGNPAHTTPNLRPGKPRRGPPSTRVLSHSVPPTLISRTGDYERYMAEVAPDEEVKLINATKSEDAYKKALEIAKGLNPSEASYLGLCLNYSVFLYEILGQTKRATSLAKEAFDSAVEPMSSMQGQSTAKGIFHQIRRNLIVWNSESGEGDTNLDGDS</sequence>
<dbReference type="Pfam" id="PF00244">
    <property type="entry name" value="14-3-3"/>
    <property type="match status" value="1"/>
</dbReference>
<gene>
    <name evidence="5" type="primary">LOC115229933</name>
</gene>
<evidence type="ECO:0000256" key="1">
    <source>
        <dbReference type="ARBA" id="ARBA00006141"/>
    </source>
</evidence>
<keyword evidence="4" id="KW-1185">Reference proteome</keyword>
<dbReference type="Gene3D" id="1.20.190.20">
    <property type="entry name" value="14-3-3 domain"/>
    <property type="match status" value="1"/>
</dbReference>
<dbReference type="KEGG" id="osn:115229933"/>
<dbReference type="RefSeq" id="XP_029656054.1">
    <property type="nucleotide sequence ID" value="XM_029800194.2"/>
</dbReference>
<comment type="similarity">
    <text evidence="1">Belongs to the 14-3-3 family.</text>
</comment>
<name>A0A6P7TUS2_9MOLL</name>
<dbReference type="SUPFAM" id="SSF48445">
    <property type="entry name" value="14-3-3 protein"/>
    <property type="match status" value="1"/>
</dbReference>
<protein>
    <submittedName>
        <fullName evidence="5">14-3-3-like protein</fullName>
    </submittedName>
</protein>
<dbReference type="InterPro" id="IPR036815">
    <property type="entry name" value="14-3-3_dom_sf"/>
</dbReference>
<dbReference type="InterPro" id="IPR000308">
    <property type="entry name" value="14-3-3"/>
</dbReference>
<dbReference type="PRINTS" id="PR00305">
    <property type="entry name" value="1433ZETA"/>
</dbReference>
<evidence type="ECO:0000259" key="3">
    <source>
        <dbReference type="Pfam" id="PF00244"/>
    </source>
</evidence>
<evidence type="ECO:0000256" key="2">
    <source>
        <dbReference type="SAM" id="MobiDB-lite"/>
    </source>
</evidence>
<proteinExistence type="inferred from homology"/>
<feature type="region of interest" description="Disordered" evidence="2">
    <location>
        <begin position="18"/>
        <end position="49"/>
    </location>
</feature>
<accession>A0A6P7TUS2</accession>
<evidence type="ECO:0000313" key="5">
    <source>
        <dbReference type="RefSeq" id="XP_029656054.1"/>
    </source>
</evidence>
<organism evidence="4 5">
    <name type="scientific">Octopus sinensis</name>
    <name type="common">East Asian common octopus</name>
    <dbReference type="NCBI Taxonomy" id="2607531"/>
    <lineage>
        <taxon>Eukaryota</taxon>
        <taxon>Metazoa</taxon>
        <taxon>Spiralia</taxon>
        <taxon>Lophotrochozoa</taxon>
        <taxon>Mollusca</taxon>
        <taxon>Cephalopoda</taxon>
        <taxon>Coleoidea</taxon>
        <taxon>Octopodiformes</taxon>
        <taxon>Octopoda</taxon>
        <taxon>Incirrata</taxon>
        <taxon>Octopodidae</taxon>
        <taxon>Octopus</taxon>
    </lineage>
</organism>
<dbReference type="AlphaFoldDB" id="A0A6P7TUS2"/>